<protein>
    <submittedName>
        <fullName evidence="1">Uncharacterized protein</fullName>
    </submittedName>
</protein>
<dbReference type="AlphaFoldDB" id="A0A1E5L149"/>
<name>A0A1E5L149_9ENTE</name>
<comment type="caution">
    <text evidence="1">The sequence shown here is derived from an EMBL/GenBank/DDBJ whole genome shotgun (WGS) entry which is preliminary data.</text>
</comment>
<evidence type="ECO:0000313" key="2">
    <source>
        <dbReference type="Proteomes" id="UP000095256"/>
    </source>
</evidence>
<organism evidence="1 2">
    <name type="scientific">Enterococcus rivorum</name>
    <dbReference type="NCBI Taxonomy" id="762845"/>
    <lineage>
        <taxon>Bacteria</taxon>
        <taxon>Bacillati</taxon>
        <taxon>Bacillota</taxon>
        <taxon>Bacilli</taxon>
        <taxon>Lactobacillales</taxon>
        <taxon>Enterococcaceae</taxon>
        <taxon>Enterococcus</taxon>
    </lineage>
</organism>
<gene>
    <name evidence="1" type="ORF">BCR26_07625</name>
</gene>
<proteinExistence type="predicted"/>
<dbReference type="EMBL" id="MIEK01000002">
    <property type="protein sequence ID" value="OEH83860.1"/>
    <property type="molecule type" value="Genomic_DNA"/>
</dbReference>
<accession>A0A1E5L149</accession>
<dbReference type="RefSeq" id="WP_069697210.1">
    <property type="nucleotide sequence ID" value="NZ_JAGGMA010000009.1"/>
</dbReference>
<evidence type="ECO:0000313" key="1">
    <source>
        <dbReference type="EMBL" id="OEH83860.1"/>
    </source>
</evidence>
<dbReference type="STRING" id="762845.BCR26_07625"/>
<dbReference type="Proteomes" id="UP000095256">
    <property type="component" value="Unassembled WGS sequence"/>
</dbReference>
<sequence>MKYDELDLMELFLSESESLTDNVGDGNITYKISKDDFTLKIFIRTYENQISVFLTYKEKDIFYGDFDNINELKKEDMYLRVLRENNTIASLCFGTMLSISIENQ</sequence>
<reference evidence="1 2" key="1">
    <citation type="submission" date="2016-09" db="EMBL/GenBank/DDBJ databases">
        <authorList>
            <person name="Capua I."/>
            <person name="De Benedictis P."/>
            <person name="Joannis T."/>
            <person name="Lombin L.H."/>
            <person name="Cattoli G."/>
        </authorList>
    </citation>
    <scope>NUCLEOTIDE SEQUENCE [LARGE SCALE GENOMIC DNA]</scope>
    <source>
        <strain evidence="1 2">LMG 25899</strain>
    </source>
</reference>
<dbReference type="OrthoDB" id="2339832at2"/>
<keyword evidence="2" id="KW-1185">Reference proteome</keyword>